<proteinExistence type="predicted"/>
<keyword evidence="2" id="KW-1185">Reference proteome</keyword>
<dbReference type="Gene3D" id="1.10.10.10">
    <property type="entry name" value="Winged helix-like DNA-binding domain superfamily/Winged helix DNA-binding domain"/>
    <property type="match status" value="2"/>
</dbReference>
<organism evidence="1 2">
    <name type="scientific">Tissierella pigra</name>
    <dbReference type="NCBI Taxonomy" id="2607614"/>
    <lineage>
        <taxon>Bacteria</taxon>
        <taxon>Bacillati</taxon>
        <taxon>Bacillota</taxon>
        <taxon>Tissierellia</taxon>
        <taxon>Tissierellales</taxon>
        <taxon>Tissierellaceae</taxon>
        <taxon>Tissierella</taxon>
    </lineage>
</organism>
<dbReference type="RefSeq" id="WP_154440801.1">
    <property type="nucleotide sequence ID" value="NZ_VUNQ01000025.1"/>
</dbReference>
<evidence type="ECO:0000313" key="1">
    <source>
        <dbReference type="EMBL" id="MSU02149.1"/>
    </source>
</evidence>
<protein>
    <submittedName>
        <fullName evidence="1">Helix-turn-helix domain-containing protein</fullName>
    </submittedName>
</protein>
<accession>A0A6N7XJB8</accession>
<sequence length="489" mass="56805">MEKFVNLLKVEGVNFKGFGIIPKLIMFDRNISLEAKAIYAFFASHAGNGTSSFPGRDYILESLKISKNAYYVHYNQLLEHGYIKVEKNKTEDGYFAKNVYILVSNPPNISDVIDNFNITNERVRFSGIKSLGYGMIPKAVLMDQRLSVKAKGIYAYFASYTGSGNSSFPKKQNILFHLGINESTYYVHYRQLIDCNYLTTKQRKVNGSFSVNDYFLVDNPDELLVEDKKNKETVKDENIKENSNHNLETPNPKNKDMDGIVANTDLLSNPKNCDMDKNIEIKIPNPKFCDMDEEDTENKHMENTDANSNSFNSNSFNIIIPSFNKNKDEENEGKNEIEITTEEIEKDIKESNGIPYKYAKDENLMRKTLRHLTQYEYYKNIYTEDTQQNIYNTSIECLVDMLTNRDYTYYKGSKLSYSKILDMLNNIIEPENILSLTYFMESFVEKYIQISEGYEILSYENHLKSCMIQYLKDYKIEFAVNLNRMIKDI</sequence>
<gene>
    <name evidence="1" type="ORF">FYJ83_11770</name>
</gene>
<dbReference type="Proteomes" id="UP000469523">
    <property type="component" value="Unassembled WGS sequence"/>
</dbReference>
<comment type="caution">
    <text evidence="1">The sequence shown here is derived from an EMBL/GenBank/DDBJ whole genome shotgun (WGS) entry which is preliminary data.</text>
</comment>
<dbReference type="InterPro" id="IPR036388">
    <property type="entry name" value="WH-like_DNA-bd_sf"/>
</dbReference>
<dbReference type="Pfam" id="PF13730">
    <property type="entry name" value="HTH_36"/>
    <property type="match status" value="2"/>
</dbReference>
<name>A0A6N7XJB8_9FIRM</name>
<reference evidence="1 2" key="1">
    <citation type="submission" date="2019-09" db="EMBL/GenBank/DDBJ databases">
        <title>In-depth cultivation of the pig gut microbiome towards novel bacterial diversity and tailored functional studies.</title>
        <authorList>
            <person name="Wylensek D."/>
            <person name="Hitch T.C.A."/>
            <person name="Clavel T."/>
        </authorList>
    </citation>
    <scope>NUCLEOTIDE SEQUENCE [LARGE SCALE GENOMIC DNA]</scope>
    <source>
        <strain evidence="1 2">WCA3-693-APC-4?</strain>
    </source>
</reference>
<evidence type="ECO:0000313" key="2">
    <source>
        <dbReference type="Proteomes" id="UP000469523"/>
    </source>
</evidence>
<dbReference type="AlphaFoldDB" id="A0A6N7XJB8"/>
<dbReference type="EMBL" id="VUNQ01000025">
    <property type="protein sequence ID" value="MSU02149.1"/>
    <property type="molecule type" value="Genomic_DNA"/>
</dbReference>